<reference evidence="6" key="1">
    <citation type="submission" date="2025-08" db="UniProtKB">
        <authorList>
            <consortium name="RefSeq"/>
        </authorList>
    </citation>
    <scope>IDENTIFICATION</scope>
</reference>
<accession>A0A6J1W714</accession>
<dbReference type="SUPFAM" id="SSF48264">
    <property type="entry name" value="Cytochrome P450"/>
    <property type="match status" value="1"/>
</dbReference>
<dbReference type="GO" id="GO:0016712">
    <property type="term" value="F:oxidoreductase activity, acting on paired donors, with incorporation or reduction of molecular oxygen, reduced flavin or flavoprotein as one donor, and incorporation of one atom of oxygen"/>
    <property type="evidence" value="ECO:0007669"/>
    <property type="project" value="TreeGrafter"/>
</dbReference>
<dbReference type="Pfam" id="PF00067">
    <property type="entry name" value="p450"/>
    <property type="match status" value="1"/>
</dbReference>
<dbReference type="PRINTS" id="PR00463">
    <property type="entry name" value="EP450I"/>
</dbReference>
<evidence type="ECO:0000256" key="1">
    <source>
        <dbReference type="ARBA" id="ARBA00001971"/>
    </source>
</evidence>
<evidence type="ECO:0000256" key="3">
    <source>
        <dbReference type="ARBA" id="ARBA00022723"/>
    </source>
</evidence>
<dbReference type="Proteomes" id="UP000504612">
    <property type="component" value="Unplaced"/>
</dbReference>
<keyword evidence="5" id="KW-1185">Reference proteome</keyword>
<comment type="cofactor">
    <cofactor evidence="1">
        <name>heme</name>
        <dbReference type="ChEBI" id="CHEBI:30413"/>
    </cofactor>
</comment>
<dbReference type="Gene3D" id="1.10.630.10">
    <property type="entry name" value="Cytochrome P450"/>
    <property type="match status" value="1"/>
</dbReference>
<gene>
    <name evidence="6" type="primary">LOC113429892</name>
</gene>
<name>A0A6J1W714_9SAUR</name>
<comment type="similarity">
    <text evidence="2">Belongs to the cytochrome P450 family.</text>
</comment>
<keyword evidence="3" id="KW-0479">Metal-binding</keyword>
<dbReference type="GO" id="GO:0005737">
    <property type="term" value="C:cytoplasm"/>
    <property type="evidence" value="ECO:0007669"/>
    <property type="project" value="TreeGrafter"/>
</dbReference>
<dbReference type="GO" id="GO:0006805">
    <property type="term" value="P:xenobiotic metabolic process"/>
    <property type="evidence" value="ECO:0007669"/>
    <property type="project" value="TreeGrafter"/>
</dbReference>
<evidence type="ECO:0000313" key="5">
    <source>
        <dbReference type="Proteomes" id="UP000504612"/>
    </source>
</evidence>
<sequence length="215" mass="25252">MQIFQKPYQQLFEHNKFMCNFIKDKMQSHKERWEEGNEPQDLLDFYLEFISKNKNDSDSIFSEENMVQIVVDLLIGGAETSTTTLYWGLLYLLKYPDVQEKIHHEIDAILEPSQMITYEDRNRLPYTNAVLHEIVRYSNVTITGPLRKCLKDIVIMGSPIGKGTLLLPNAHSVLYDPEHWKTPWKFNPEHFLDFEGKFVNNEAYLPFSTGKLMDQ</sequence>
<proteinExistence type="inferred from homology"/>
<dbReference type="RefSeq" id="XP_026548179.1">
    <property type="nucleotide sequence ID" value="XM_026692394.1"/>
</dbReference>
<dbReference type="InterPro" id="IPR002401">
    <property type="entry name" value="Cyt_P450_E_grp-I"/>
</dbReference>
<dbReference type="GO" id="GO:0020037">
    <property type="term" value="F:heme binding"/>
    <property type="evidence" value="ECO:0007669"/>
    <property type="project" value="InterPro"/>
</dbReference>
<dbReference type="AlphaFoldDB" id="A0A6J1W714"/>
<dbReference type="GO" id="GO:0006082">
    <property type="term" value="P:organic acid metabolic process"/>
    <property type="evidence" value="ECO:0007669"/>
    <property type="project" value="TreeGrafter"/>
</dbReference>
<keyword evidence="4" id="KW-0408">Iron</keyword>
<dbReference type="KEGG" id="nss:113429892"/>
<dbReference type="GO" id="GO:0005506">
    <property type="term" value="F:iron ion binding"/>
    <property type="evidence" value="ECO:0007669"/>
    <property type="project" value="InterPro"/>
</dbReference>
<evidence type="ECO:0000256" key="2">
    <source>
        <dbReference type="ARBA" id="ARBA00010617"/>
    </source>
</evidence>
<dbReference type="GeneID" id="113429892"/>
<protein>
    <submittedName>
        <fullName evidence="6">Cytochrome P450 2D26-like</fullName>
    </submittedName>
</protein>
<organism evidence="5 6">
    <name type="scientific">Notechis scutatus</name>
    <name type="common">mainland tiger snake</name>
    <dbReference type="NCBI Taxonomy" id="8663"/>
    <lineage>
        <taxon>Eukaryota</taxon>
        <taxon>Metazoa</taxon>
        <taxon>Chordata</taxon>
        <taxon>Craniata</taxon>
        <taxon>Vertebrata</taxon>
        <taxon>Euteleostomi</taxon>
        <taxon>Lepidosauria</taxon>
        <taxon>Squamata</taxon>
        <taxon>Bifurcata</taxon>
        <taxon>Unidentata</taxon>
        <taxon>Episquamata</taxon>
        <taxon>Toxicofera</taxon>
        <taxon>Serpentes</taxon>
        <taxon>Colubroidea</taxon>
        <taxon>Elapidae</taxon>
        <taxon>Hydrophiinae</taxon>
        <taxon>Notechis</taxon>
    </lineage>
</organism>
<dbReference type="PANTHER" id="PTHR24300">
    <property type="entry name" value="CYTOCHROME P450 508A4-RELATED"/>
    <property type="match status" value="1"/>
</dbReference>
<dbReference type="InterPro" id="IPR050182">
    <property type="entry name" value="Cytochrome_P450_fam2"/>
</dbReference>
<evidence type="ECO:0000256" key="4">
    <source>
        <dbReference type="ARBA" id="ARBA00023004"/>
    </source>
</evidence>
<dbReference type="PANTHER" id="PTHR24300:SF368">
    <property type="entry name" value="CYTOCHROME P450, FAMILY 2, SUBFAMILY AB, POLYPEPTIDE 1"/>
    <property type="match status" value="1"/>
</dbReference>
<dbReference type="InterPro" id="IPR036396">
    <property type="entry name" value="Cyt_P450_sf"/>
</dbReference>
<evidence type="ECO:0000313" key="6">
    <source>
        <dbReference type="RefSeq" id="XP_026548179.1"/>
    </source>
</evidence>
<dbReference type="InterPro" id="IPR001128">
    <property type="entry name" value="Cyt_P450"/>
</dbReference>
<dbReference type="PRINTS" id="PR00385">
    <property type="entry name" value="P450"/>
</dbReference>